<comment type="caution">
    <text evidence="10">The sequence shown here is derived from an EMBL/GenBank/DDBJ whole genome shotgun (WGS) entry which is preliminary data.</text>
</comment>
<feature type="binding site" evidence="8">
    <location>
        <begin position="187"/>
        <end position="188"/>
    </location>
    <ligand>
        <name>substrate</name>
    </ligand>
</feature>
<dbReference type="NCBIfam" id="TIGR00652">
    <property type="entry name" value="DapF"/>
    <property type="match status" value="1"/>
</dbReference>
<dbReference type="EC" id="5.1.1.7" evidence="3 8"/>
<evidence type="ECO:0000256" key="4">
    <source>
        <dbReference type="ARBA" id="ARBA00022605"/>
    </source>
</evidence>
<dbReference type="HAMAP" id="MF_00197">
    <property type="entry name" value="DAP_epimerase"/>
    <property type="match status" value="1"/>
</dbReference>
<dbReference type="Pfam" id="PF01678">
    <property type="entry name" value="DAP_epimerase"/>
    <property type="match status" value="2"/>
</dbReference>
<dbReference type="PANTHER" id="PTHR31689">
    <property type="entry name" value="DIAMINOPIMELATE EPIMERASE, CHLOROPLASTIC"/>
    <property type="match status" value="1"/>
</dbReference>
<dbReference type="EMBL" id="VWSJ01000041">
    <property type="protein sequence ID" value="MSN97142.1"/>
    <property type="molecule type" value="Genomic_DNA"/>
</dbReference>
<keyword evidence="4 8" id="KW-0028">Amino-acid biosynthesis</keyword>
<accession>A0A6L5WL85</accession>
<gene>
    <name evidence="8" type="primary">dapF</name>
    <name evidence="10" type="ORF">F1B92_08215</name>
</gene>
<dbReference type="InterPro" id="IPR001653">
    <property type="entry name" value="DAP_epimerase_DapF"/>
</dbReference>
<feature type="binding site" evidence="8">
    <location>
        <position position="60"/>
    </location>
    <ligand>
        <name>substrate</name>
    </ligand>
</feature>
<evidence type="ECO:0000256" key="3">
    <source>
        <dbReference type="ARBA" id="ARBA00013080"/>
    </source>
</evidence>
<feature type="binding site" evidence="8">
    <location>
        <begin position="198"/>
        <end position="199"/>
    </location>
    <ligand>
        <name>substrate</name>
    </ligand>
</feature>
<comment type="pathway">
    <text evidence="1 8">Amino-acid biosynthesis; L-lysine biosynthesis via DAP pathway; DL-2,6-diaminopimelate from LL-2,6-diaminopimelate: step 1/1.</text>
</comment>
<dbReference type="PANTHER" id="PTHR31689:SF0">
    <property type="entry name" value="DIAMINOPIMELATE EPIMERASE"/>
    <property type="match status" value="1"/>
</dbReference>
<reference evidence="10 11" key="1">
    <citation type="submission" date="2019-09" db="EMBL/GenBank/DDBJ databases">
        <authorList>
            <person name="Silva M."/>
            <person name="Pereira G."/>
            <person name="Lopes-Da-Costa L."/>
            <person name="Silva E."/>
        </authorList>
    </citation>
    <scope>NUCLEOTIDE SEQUENCE [LARGE SCALE GENOMIC DNA]</scope>
    <source>
        <strain evidence="10 11">FMV-PI01</strain>
    </source>
</reference>
<proteinExistence type="inferred from homology"/>
<dbReference type="InterPro" id="IPR018510">
    <property type="entry name" value="DAP_epimerase_AS"/>
</dbReference>
<protein>
    <recommendedName>
        <fullName evidence="3 8">Diaminopimelate epimerase</fullName>
        <shortName evidence="8">DAP epimerase</shortName>
        <ecNumber evidence="3 8">5.1.1.7</ecNumber>
    </recommendedName>
    <alternativeName>
        <fullName evidence="8">PLP-independent amino acid racemase</fullName>
    </alternativeName>
</protein>
<feature type="active site" evidence="9">
    <location>
        <position position="69"/>
    </location>
</feature>
<dbReference type="Proteomes" id="UP000476338">
    <property type="component" value="Unassembled WGS sequence"/>
</dbReference>
<comment type="subunit">
    <text evidence="8">Homodimer.</text>
</comment>
<evidence type="ECO:0000256" key="9">
    <source>
        <dbReference type="PROSITE-ProRule" id="PRU10125"/>
    </source>
</evidence>
<dbReference type="UniPathway" id="UPA00034">
    <property type="reaction ID" value="UER00025"/>
</dbReference>
<dbReference type="SUPFAM" id="SSF54506">
    <property type="entry name" value="Diaminopimelate epimerase-like"/>
    <property type="match status" value="2"/>
</dbReference>
<sequence length="256" mass="28636">MRVSKYSASGNDFVIFMSFVSKDRSLLARQICDRFNGIGADGMIVILPSEMGDFKWEFYNSDGSLANMCGNGSRAAFMFAYENDLIQKSGSFLSKAGLIGGKIYEISKNKGVIEVELTKPKNLSKSFIENGLKWHFYDTGVPHLVSFVSDIVSEFDINLAKSMRQKYNANVNFASIKDNKIFVRTFERGVEGETMACGTGMAAVFYAGFCEKMINDCIDIIPKSGEILNFSLKDERINFKGEVLHTFDANFLTKDF</sequence>
<keyword evidence="6 8" id="KW-0413">Isomerase</keyword>
<dbReference type="GO" id="GO:0009089">
    <property type="term" value="P:lysine biosynthetic process via diaminopimelate"/>
    <property type="evidence" value="ECO:0007669"/>
    <property type="project" value="UniProtKB-UniRule"/>
</dbReference>
<comment type="catalytic activity">
    <reaction evidence="7 8">
        <text>(2S,6S)-2,6-diaminopimelate = meso-2,6-diaminopimelate</text>
        <dbReference type="Rhea" id="RHEA:15393"/>
        <dbReference type="ChEBI" id="CHEBI:57609"/>
        <dbReference type="ChEBI" id="CHEBI:57791"/>
        <dbReference type="EC" id="5.1.1.7"/>
    </reaction>
</comment>
<feature type="binding site" evidence="8">
    <location>
        <position position="11"/>
    </location>
    <ligand>
        <name>substrate</name>
    </ligand>
</feature>
<organism evidence="10 11">
    <name type="scientific">Campylobacter portucalensis</name>
    <dbReference type="NCBI Taxonomy" id="2608384"/>
    <lineage>
        <taxon>Bacteria</taxon>
        <taxon>Pseudomonadati</taxon>
        <taxon>Campylobacterota</taxon>
        <taxon>Epsilonproteobacteria</taxon>
        <taxon>Campylobacterales</taxon>
        <taxon>Campylobacteraceae</taxon>
        <taxon>Campylobacter</taxon>
    </lineage>
</organism>
<dbReference type="GO" id="GO:0008837">
    <property type="term" value="F:diaminopimelate epimerase activity"/>
    <property type="evidence" value="ECO:0007669"/>
    <property type="project" value="UniProtKB-UniRule"/>
</dbReference>
<reference evidence="10 11" key="2">
    <citation type="submission" date="2020-03" db="EMBL/GenBank/DDBJ databases">
        <title>Campylobacter portucalensis sp. nov., a new species of Campylobacter isolated from the reproductive tract of bulls.</title>
        <authorList>
            <person name="Silva M.F."/>
            <person name="Pereira G."/>
            <person name="Carneiro C."/>
            <person name="Hemphill A."/>
            <person name="Mateus L."/>
            <person name="Lopes-Da-Costa L."/>
            <person name="Silva E."/>
        </authorList>
    </citation>
    <scope>NUCLEOTIDE SEQUENCE [LARGE SCALE GENOMIC DNA]</scope>
    <source>
        <strain evidence="10 11">FMV-PI01</strain>
    </source>
</reference>
<feature type="site" description="Could be important to modulate the pK values of the two catalytic cysteine residues" evidence="8">
    <location>
        <position position="187"/>
    </location>
</feature>
<keyword evidence="5 8" id="KW-0457">Lysine biosynthesis</keyword>
<comment type="function">
    <text evidence="8">Catalyzes the stereoinversion of LL-2,6-diaminopimelate (L,L-DAP) to meso-diaminopimelate (meso-DAP), a precursor of L-lysine and an essential component of the bacterial peptidoglycan.</text>
</comment>
<dbReference type="PROSITE" id="PS01326">
    <property type="entry name" value="DAP_EPIMERASE"/>
    <property type="match status" value="1"/>
</dbReference>
<feature type="binding site" evidence="8">
    <location>
        <position position="170"/>
    </location>
    <ligand>
        <name>substrate</name>
    </ligand>
</feature>
<evidence type="ECO:0000313" key="10">
    <source>
        <dbReference type="EMBL" id="MSN97142.1"/>
    </source>
</evidence>
<evidence type="ECO:0000256" key="8">
    <source>
        <dbReference type="HAMAP-Rule" id="MF_00197"/>
    </source>
</evidence>
<dbReference type="Gene3D" id="3.10.310.10">
    <property type="entry name" value="Diaminopimelate Epimerase, Chain A, domain 1"/>
    <property type="match status" value="2"/>
</dbReference>
<feature type="active site" description="Proton acceptor" evidence="8">
    <location>
        <position position="197"/>
    </location>
</feature>
<comment type="similarity">
    <text evidence="2 8">Belongs to the diaminopimelate epimerase family.</text>
</comment>
<evidence type="ECO:0000256" key="6">
    <source>
        <dbReference type="ARBA" id="ARBA00023235"/>
    </source>
</evidence>
<keyword evidence="8" id="KW-0963">Cytoplasm</keyword>
<dbReference type="RefSeq" id="WP_154571389.1">
    <property type="nucleotide sequence ID" value="NZ_VWSJ01000041.1"/>
</dbReference>
<dbReference type="AlphaFoldDB" id="A0A6L5WL85"/>
<feature type="active site" description="Proton donor" evidence="8">
    <location>
        <position position="69"/>
    </location>
</feature>
<evidence type="ECO:0000313" key="11">
    <source>
        <dbReference type="Proteomes" id="UP000476338"/>
    </source>
</evidence>
<evidence type="ECO:0000256" key="7">
    <source>
        <dbReference type="ARBA" id="ARBA00051712"/>
    </source>
</evidence>
<feature type="site" description="Could be important to modulate the pK values of the two catalytic cysteine residues" evidence="8">
    <location>
        <position position="143"/>
    </location>
</feature>
<comment type="subcellular location">
    <subcellularLocation>
        <location evidence="8">Cytoplasm</location>
    </subcellularLocation>
</comment>
<feature type="binding site" evidence="8">
    <location>
        <begin position="70"/>
        <end position="71"/>
    </location>
    <ligand>
        <name>substrate</name>
    </ligand>
</feature>
<keyword evidence="11" id="KW-1185">Reference proteome</keyword>
<comment type="caution">
    <text evidence="8">Lacks conserved residue(s) required for the propagation of feature annotation.</text>
</comment>
<evidence type="ECO:0000256" key="1">
    <source>
        <dbReference type="ARBA" id="ARBA00005196"/>
    </source>
</evidence>
<dbReference type="GO" id="GO:0005829">
    <property type="term" value="C:cytosol"/>
    <property type="evidence" value="ECO:0007669"/>
    <property type="project" value="TreeGrafter"/>
</dbReference>
<name>A0A6L5WL85_9BACT</name>
<evidence type="ECO:0000256" key="2">
    <source>
        <dbReference type="ARBA" id="ARBA00010219"/>
    </source>
</evidence>
<evidence type="ECO:0000256" key="5">
    <source>
        <dbReference type="ARBA" id="ARBA00023154"/>
    </source>
</evidence>